<name>A0A239BN06_9BACT</name>
<keyword evidence="2" id="KW-1185">Reference proteome</keyword>
<accession>A0A239BN06</accession>
<dbReference type="SUPFAM" id="SSF53448">
    <property type="entry name" value="Nucleotide-diphospho-sugar transferases"/>
    <property type="match status" value="1"/>
</dbReference>
<dbReference type="AlphaFoldDB" id="A0A239BN06"/>
<sequence>MLCFIIPLRSKESSKNWELEEQLLERTIKSLLNQENQTFKIILVYADKPNLSISSDKLLMFEFPYPFLEYKDINYDLPVSKEKLDIKWVVGEMDKGRKIMYGCKEAKKLGCNYIMQVDSDDLVHRNLSSFVDSNGNANKPGWFIDKGYIYIEGKNYLIKQASKMNLINGSTHIIRDRLIIIPDFLSTKASDFFLFCNHGYLRNKIFHDNNEELEPLPFYGNIYIASGNNQSNIYELSQANNLKNFFKLILRSKIITKSLKKTFGLNKIKLYFF</sequence>
<evidence type="ECO:0000313" key="1">
    <source>
        <dbReference type="EMBL" id="SNS09002.1"/>
    </source>
</evidence>
<evidence type="ECO:0008006" key="3">
    <source>
        <dbReference type="Google" id="ProtNLM"/>
    </source>
</evidence>
<dbReference type="InterPro" id="IPR029044">
    <property type="entry name" value="Nucleotide-diphossugar_trans"/>
</dbReference>
<reference evidence="2" key="1">
    <citation type="submission" date="2017-06" db="EMBL/GenBank/DDBJ databases">
        <authorList>
            <person name="Varghese N."/>
            <person name="Submissions S."/>
        </authorList>
    </citation>
    <scope>NUCLEOTIDE SEQUENCE [LARGE SCALE GENOMIC DNA]</scope>
    <source>
        <strain evidence="2">NKM1</strain>
    </source>
</reference>
<evidence type="ECO:0000313" key="2">
    <source>
        <dbReference type="Proteomes" id="UP000198432"/>
    </source>
</evidence>
<protein>
    <recommendedName>
        <fullName evidence="3">Glycosyl transferase family 2</fullName>
    </recommendedName>
</protein>
<organism evidence="1 2">
    <name type="scientific">Pontibacter ummariensis</name>
    <dbReference type="NCBI Taxonomy" id="1610492"/>
    <lineage>
        <taxon>Bacteria</taxon>
        <taxon>Pseudomonadati</taxon>
        <taxon>Bacteroidota</taxon>
        <taxon>Cytophagia</taxon>
        <taxon>Cytophagales</taxon>
        <taxon>Hymenobacteraceae</taxon>
        <taxon>Pontibacter</taxon>
    </lineage>
</organism>
<gene>
    <name evidence="1" type="ORF">SAMN06296052_10237</name>
</gene>
<proteinExistence type="predicted"/>
<dbReference type="Proteomes" id="UP000198432">
    <property type="component" value="Unassembled WGS sequence"/>
</dbReference>
<dbReference type="EMBL" id="FZOQ01000002">
    <property type="protein sequence ID" value="SNS09002.1"/>
    <property type="molecule type" value="Genomic_DNA"/>
</dbReference>